<evidence type="ECO:0000256" key="2">
    <source>
        <dbReference type="ARBA" id="ARBA00022801"/>
    </source>
</evidence>
<dbReference type="Proteomes" id="UP000044602">
    <property type="component" value="Unassembled WGS sequence"/>
</dbReference>
<dbReference type="AlphaFoldDB" id="A0A0G4L689"/>
<dbReference type="InterPro" id="IPR051915">
    <property type="entry name" value="Cellulose_Degrad_GH3"/>
</dbReference>
<keyword evidence="2" id="KW-0378">Hydrolase</keyword>
<dbReference type="Pfam" id="PF00933">
    <property type="entry name" value="Glyco_hydro_3"/>
    <property type="match status" value="1"/>
</dbReference>
<dbReference type="InterPro" id="IPR036962">
    <property type="entry name" value="Glyco_hydro_3_N_sf"/>
</dbReference>
<dbReference type="EMBL" id="CVQH01008702">
    <property type="protein sequence ID" value="CRK17562.1"/>
    <property type="molecule type" value="Genomic_DNA"/>
</dbReference>
<dbReference type="GO" id="GO:0008422">
    <property type="term" value="F:beta-glucosidase activity"/>
    <property type="evidence" value="ECO:0007669"/>
    <property type="project" value="TreeGrafter"/>
</dbReference>
<evidence type="ECO:0000313" key="5">
    <source>
        <dbReference type="EMBL" id="CRK17562.1"/>
    </source>
</evidence>
<dbReference type="Gene3D" id="3.20.20.300">
    <property type="entry name" value="Glycoside hydrolase, family 3, N-terminal domain"/>
    <property type="match status" value="1"/>
</dbReference>
<feature type="non-terminal residue" evidence="5">
    <location>
        <position position="72"/>
    </location>
</feature>
<dbReference type="GO" id="GO:0009251">
    <property type="term" value="P:glucan catabolic process"/>
    <property type="evidence" value="ECO:0007669"/>
    <property type="project" value="TreeGrafter"/>
</dbReference>
<accession>A0A0G4L689</accession>
<dbReference type="SUPFAM" id="SSF51445">
    <property type="entry name" value="(Trans)glycosidases"/>
    <property type="match status" value="1"/>
</dbReference>
<dbReference type="PANTHER" id="PTHR30620">
    <property type="entry name" value="PERIPLASMIC BETA-GLUCOSIDASE-RELATED"/>
    <property type="match status" value="1"/>
</dbReference>
<comment type="similarity">
    <text evidence="1">Belongs to the glycosyl hydrolase 3 family.</text>
</comment>
<organism evidence="5 6">
    <name type="scientific">Verticillium longisporum</name>
    <name type="common">Verticillium dahliae var. longisporum</name>
    <dbReference type="NCBI Taxonomy" id="100787"/>
    <lineage>
        <taxon>Eukaryota</taxon>
        <taxon>Fungi</taxon>
        <taxon>Dikarya</taxon>
        <taxon>Ascomycota</taxon>
        <taxon>Pezizomycotina</taxon>
        <taxon>Sordariomycetes</taxon>
        <taxon>Hypocreomycetidae</taxon>
        <taxon>Glomerellales</taxon>
        <taxon>Plectosphaerellaceae</taxon>
        <taxon>Verticillium</taxon>
    </lineage>
</organism>
<dbReference type="STRING" id="100787.A0A0G4L689"/>
<proteinExistence type="inferred from homology"/>
<evidence type="ECO:0000256" key="1">
    <source>
        <dbReference type="ARBA" id="ARBA00005336"/>
    </source>
</evidence>
<dbReference type="PRINTS" id="PR00133">
    <property type="entry name" value="GLHYDRLASE3"/>
</dbReference>
<keyword evidence="6" id="KW-1185">Reference proteome</keyword>
<dbReference type="InterPro" id="IPR017853">
    <property type="entry name" value="GH"/>
</dbReference>
<keyword evidence="3" id="KW-0325">Glycoprotein</keyword>
<reference evidence="5 6" key="1">
    <citation type="submission" date="2015-05" db="EMBL/GenBank/DDBJ databases">
        <authorList>
            <person name="Wang D.B."/>
            <person name="Wang M."/>
        </authorList>
    </citation>
    <scope>NUCLEOTIDE SEQUENCE [LARGE SCALE GENOMIC DNA]</scope>
    <source>
        <strain evidence="5">VL1</strain>
    </source>
</reference>
<dbReference type="InterPro" id="IPR001764">
    <property type="entry name" value="Glyco_hydro_3_N"/>
</dbReference>
<dbReference type="PANTHER" id="PTHR30620:SF117">
    <property type="entry name" value="BETA-1,4-XYLOSIDASE (EUROFUNG)"/>
    <property type="match status" value="1"/>
</dbReference>
<gene>
    <name evidence="5" type="ORF">BN1708_017590</name>
</gene>
<evidence type="ECO:0000256" key="3">
    <source>
        <dbReference type="ARBA" id="ARBA00023180"/>
    </source>
</evidence>
<sequence length="72" mass="8052">MGRVIGVESRALGVNQIFAPVVDLAREMRFGRVEECYTEDPYLAGEYGYAYVKGLQEEKVCAMVKHFAAFAT</sequence>
<evidence type="ECO:0000259" key="4">
    <source>
        <dbReference type="Pfam" id="PF00933"/>
    </source>
</evidence>
<name>A0A0G4L689_VERLO</name>
<protein>
    <recommendedName>
        <fullName evidence="4">Glycoside hydrolase family 3 N-terminal domain-containing protein</fullName>
    </recommendedName>
</protein>
<feature type="domain" description="Glycoside hydrolase family 3 N-terminal" evidence="4">
    <location>
        <begin position="1"/>
        <end position="70"/>
    </location>
</feature>
<evidence type="ECO:0000313" key="6">
    <source>
        <dbReference type="Proteomes" id="UP000044602"/>
    </source>
</evidence>